<keyword evidence="2" id="KW-0732">Signal</keyword>
<name>A0A1I0QYM7_9FIRM</name>
<evidence type="ECO:0000313" key="3">
    <source>
        <dbReference type="EMBL" id="SEW32739.1"/>
    </source>
</evidence>
<dbReference type="STRING" id="99656.SAMN05421659_11016"/>
<sequence length="288" mass="32710">MNCFKKHPYRRTLTIILLAVLLLSGCKENQPNNLSESIPNTSNSESIPNTSNSESIPNTSNFFSYSAKEKSAENHIFFNYPQFKETIANTDEVNELIMEFVELSVQNSCAGEFKGSLKDSTEEWNNKQNSVRTMNISYKITRSDFDYLSVTFDGGFNHIKAAHPLNYFNSLIIDLKKCEVVSLSDLYYINTDFVELVQKKIKEQIRAGLANKLGVLIDEIPKKVEEYLLDLGNEALLEILQQANKEINSGYFCFMTDDALGISVPIAHAYGDHFEIMIAYDELKSFVK</sequence>
<protein>
    <recommendedName>
        <fullName evidence="5">Deacetylase PdaC domain-containing protein</fullName>
    </recommendedName>
</protein>
<feature type="signal peptide" evidence="2">
    <location>
        <begin position="1"/>
        <end position="29"/>
    </location>
</feature>
<dbReference type="AlphaFoldDB" id="A0A1I0QYM7"/>
<evidence type="ECO:0000313" key="4">
    <source>
        <dbReference type="Proteomes" id="UP000199701"/>
    </source>
</evidence>
<feature type="chain" id="PRO_5038727161" description="Deacetylase PdaC domain-containing protein" evidence="2">
    <location>
        <begin position="30"/>
        <end position="288"/>
    </location>
</feature>
<gene>
    <name evidence="3" type="ORF">SAMN05421659_11016</name>
</gene>
<dbReference type="RefSeq" id="WP_092454685.1">
    <property type="nucleotide sequence ID" value="NZ_FOJI01000010.1"/>
</dbReference>
<evidence type="ECO:0008006" key="5">
    <source>
        <dbReference type="Google" id="ProtNLM"/>
    </source>
</evidence>
<organism evidence="3 4">
    <name type="scientific">[Clostridium] fimetarium</name>
    <dbReference type="NCBI Taxonomy" id="99656"/>
    <lineage>
        <taxon>Bacteria</taxon>
        <taxon>Bacillati</taxon>
        <taxon>Bacillota</taxon>
        <taxon>Clostridia</taxon>
        <taxon>Lachnospirales</taxon>
        <taxon>Lachnospiraceae</taxon>
    </lineage>
</organism>
<reference evidence="3 4" key="1">
    <citation type="submission" date="2016-10" db="EMBL/GenBank/DDBJ databases">
        <authorList>
            <person name="de Groot N.N."/>
        </authorList>
    </citation>
    <scope>NUCLEOTIDE SEQUENCE [LARGE SCALE GENOMIC DNA]</scope>
    <source>
        <strain evidence="3 4">DSM 9179</strain>
    </source>
</reference>
<feature type="region of interest" description="Disordered" evidence="1">
    <location>
        <begin position="32"/>
        <end position="54"/>
    </location>
</feature>
<dbReference type="PROSITE" id="PS51257">
    <property type="entry name" value="PROKAR_LIPOPROTEIN"/>
    <property type="match status" value="1"/>
</dbReference>
<proteinExistence type="predicted"/>
<dbReference type="Gene3D" id="3.30.565.40">
    <property type="entry name" value="Fervidobacterium nodosum Rt17-B1 like"/>
    <property type="match status" value="1"/>
</dbReference>
<dbReference type="OrthoDB" id="2067190at2"/>
<keyword evidence="4" id="KW-1185">Reference proteome</keyword>
<accession>A0A1I0QYM7</accession>
<dbReference type="EMBL" id="FOJI01000010">
    <property type="protein sequence ID" value="SEW32739.1"/>
    <property type="molecule type" value="Genomic_DNA"/>
</dbReference>
<evidence type="ECO:0000256" key="2">
    <source>
        <dbReference type="SAM" id="SignalP"/>
    </source>
</evidence>
<dbReference type="Proteomes" id="UP000199701">
    <property type="component" value="Unassembled WGS sequence"/>
</dbReference>
<evidence type="ECO:0000256" key="1">
    <source>
        <dbReference type="SAM" id="MobiDB-lite"/>
    </source>
</evidence>